<keyword evidence="2" id="KW-1185">Reference proteome</keyword>
<dbReference type="STRING" id="183.GCA_002009735_01958"/>
<accession>H2CBM8</accession>
<protein>
    <submittedName>
        <fullName evidence="1">Uncharacterized protein</fullName>
    </submittedName>
</protein>
<organism evidence="1 2">
    <name type="scientific">Leptonema illini DSM 21528</name>
    <dbReference type="NCBI Taxonomy" id="929563"/>
    <lineage>
        <taxon>Bacteria</taxon>
        <taxon>Pseudomonadati</taxon>
        <taxon>Spirochaetota</taxon>
        <taxon>Spirochaetia</taxon>
        <taxon>Leptospirales</taxon>
        <taxon>Leptospiraceae</taxon>
        <taxon>Leptonema</taxon>
    </lineage>
</organism>
<dbReference type="EMBL" id="JH597773">
    <property type="protein sequence ID" value="EHQ07403.1"/>
    <property type="molecule type" value="Genomic_DNA"/>
</dbReference>
<reference evidence="1 2" key="1">
    <citation type="submission" date="2011-10" db="EMBL/GenBank/DDBJ databases">
        <title>The Improved High-Quality Draft genome of Leptonema illini DSM 21528.</title>
        <authorList>
            <consortium name="US DOE Joint Genome Institute (JGI-PGF)"/>
            <person name="Lucas S."/>
            <person name="Copeland A."/>
            <person name="Lapidus A."/>
            <person name="Glavina del Rio T."/>
            <person name="Dalin E."/>
            <person name="Tice H."/>
            <person name="Bruce D."/>
            <person name="Goodwin L."/>
            <person name="Pitluck S."/>
            <person name="Peters L."/>
            <person name="Mikhailova N."/>
            <person name="Held B."/>
            <person name="Kyrpides N."/>
            <person name="Mavromatis K."/>
            <person name="Ivanova N."/>
            <person name="Markowitz V."/>
            <person name="Cheng J.-F."/>
            <person name="Hugenholtz P."/>
            <person name="Woyke T."/>
            <person name="Wu D."/>
            <person name="Gronow S."/>
            <person name="Wellnitz S."/>
            <person name="Brambilla E.-M."/>
            <person name="Klenk H.-P."/>
            <person name="Eisen J.A."/>
        </authorList>
    </citation>
    <scope>NUCLEOTIDE SEQUENCE [LARGE SCALE GENOMIC DNA]</scope>
    <source>
        <strain evidence="1 2">DSM 21528</strain>
    </source>
</reference>
<proteinExistence type="predicted"/>
<sequence length="162" mass="18396">MRNMTILLFISLILCHTQGIIARQETLPQNRAQDCIEFNESILTLFSGAEGMMFLWEASYSERTASGDWPDYGPGLVCITFINAGGEQIPGEFIHYKGNVLYRLVVYEKPEYAVQAAATAFKRERTMVRGNRLFTYAVDQGNRKNVSPMILKAAEDFLNRQD</sequence>
<name>H2CBM8_9LEPT</name>
<evidence type="ECO:0000313" key="2">
    <source>
        <dbReference type="Proteomes" id="UP000005737"/>
    </source>
</evidence>
<dbReference type="HOGENOM" id="CLU_1633365_0_0_12"/>
<dbReference type="Proteomes" id="UP000005737">
    <property type="component" value="Unassembled WGS sequence"/>
</dbReference>
<gene>
    <name evidence="1" type="ORF">Lepil_2732</name>
</gene>
<dbReference type="AlphaFoldDB" id="H2CBM8"/>
<evidence type="ECO:0000313" key="1">
    <source>
        <dbReference type="EMBL" id="EHQ07403.1"/>
    </source>
</evidence>